<sequence>MGYSFSLDLTTNGCLQALKMALKNRIYTEKLIHHSDRGCQYCSSVYTKILIENNISISTTQGGEPRDNAIAERVNGIIKGEFDLNYSSLGYQKTI</sequence>
<proteinExistence type="predicted"/>
<keyword evidence="3" id="KW-1185">Reference proteome</keyword>
<accession>A0AAJ4W6K1</accession>
<dbReference type="Proteomes" id="UP000183496">
    <property type="component" value="Unassembled WGS sequence"/>
</dbReference>
<dbReference type="PANTHER" id="PTHR46889:SF5">
    <property type="entry name" value="INTEGRASE PROTEIN"/>
    <property type="match status" value="1"/>
</dbReference>
<evidence type="ECO:0000313" key="3">
    <source>
        <dbReference type="Proteomes" id="UP000183496"/>
    </source>
</evidence>
<dbReference type="Gene3D" id="3.30.420.10">
    <property type="entry name" value="Ribonuclease H-like superfamily/Ribonuclease H"/>
    <property type="match status" value="1"/>
</dbReference>
<organism evidence="2 3">
    <name type="scientific">Myroides profundi</name>
    <dbReference type="NCBI Taxonomy" id="480520"/>
    <lineage>
        <taxon>Bacteria</taxon>
        <taxon>Pseudomonadati</taxon>
        <taxon>Bacteroidota</taxon>
        <taxon>Flavobacteriia</taxon>
        <taxon>Flavobacteriales</taxon>
        <taxon>Flavobacteriaceae</taxon>
        <taxon>Myroides</taxon>
    </lineage>
</organism>
<dbReference type="GO" id="GO:0003676">
    <property type="term" value="F:nucleic acid binding"/>
    <property type="evidence" value="ECO:0007669"/>
    <property type="project" value="InterPro"/>
</dbReference>
<dbReference type="EMBL" id="FOFY01000018">
    <property type="protein sequence ID" value="SER52084.1"/>
    <property type="molecule type" value="Genomic_DNA"/>
</dbReference>
<dbReference type="GO" id="GO:0015074">
    <property type="term" value="P:DNA integration"/>
    <property type="evidence" value="ECO:0007669"/>
    <property type="project" value="InterPro"/>
</dbReference>
<feature type="non-terminal residue" evidence="2">
    <location>
        <position position="95"/>
    </location>
</feature>
<dbReference type="AlphaFoldDB" id="A0AAJ4W6K1"/>
<evidence type="ECO:0000313" key="2">
    <source>
        <dbReference type="EMBL" id="SER52084.1"/>
    </source>
</evidence>
<dbReference type="InterPro" id="IPR001584">
    <property type="entry name" value="Integrase_cat-core"/>
</dbReference>
<dbReference type="InterPro" id="IPR050900">
    <property type="entry name" value="Transposase_IS3/IS150/IS904"/>
</dbReference>
<dbReference type="InterPro" id="IPR036397">
    <property type="entry name" value="RNaseH_sf"/>
</dbReference>
<dbReference type="InterPro" id="IPR012337">
    <property type="entry name" value="RNaseH-like_sf"/>
</dbReference>
<name>A0AAJ4W6K1_MYRPR</name>
<dbReference type="Pfam" id="PF00665">
    <property type="entry name" value="rve"/>
    <property type="match status" value="1"/>
</dbReference>
<protein>
    <submittedName>
        <fullName evidence="2">Integrase core domain-containing protein</fullName>
    </submittedName>
</protein>
<dbReference type="PANTHER" id="PTHR46889">
    <property type="entry name" value="TRANSPOSASE INSF FOR INSERTION SEQUENCE IS3B-RELATED"/>
    <property type="match status" value="1"/>
</dbReference>
<reference evidence="2 3" key="1">
    <citation type="submission" date="2016-10" db="EMBL/GenBank/DDBJ databases">
        <authorList>
            <person name="Varghese N."/>
            <person name="Submissions S."/>
        </authorList>
    </citation>
    <scope>NUCLEOTIDE SEQUENCE [LARGE SCALE GENOMIC DNA]</scope>
    <source>
        <strain evidence="3">DSM 19823 / KCTC 23066 / CCTCC M 208030 / D25</strain>
    </source>
</reference>
<dbReference type="PROSITE" id="PS50994">
    <property type="entry name" value="INTEGRASE"/>
    <property type="match status" value="1"/>
</dbReference>
<comment type="caution">
    <text evidence="2">The sequence shown here is derived from an EMBL/GenBank/DDBJ whole genome shotgun (WGS) entry which is preliminary data.</text>
</comment>
<gene>
    <name evidence="2" type="ORF">SAMN04488089_1181</name>
</gene>
<feature type="domain" description="Integrase catalytic" evidence="1">
    <location>
        <begin position="1"/>
        <end position="95"/>
    </location>
</feature>
<evidence type="ECO:0000259" key="1">
    <source>
        <dbReference type="PROSITE" id="PS50994"/>
    </source>
</evidence>
<dbReference type="SUPFAM" id="SSF53098">
    <property type="entry name" value="Ribonuclease H-like"/>
    <property type="match status" value="1"/>
</dbReference>